<reference evidence="1 2" key="1">
    <citation type="submission" date="2023-07" db="EMBL/GenBank/DDBJ databases">
        <title>Genomic Encyclopedia of Type Strains, Phase IV (KMG-IV): sequencing the most valuable type-strain genomes for metagenomic binning, comparative biology and taxonomic classification.</title>
        <authorList>
            <person name="Goeker M."/>
        </authorList>
    </citation>
    <scope>NUCLEOTIDE SEQUENCE [LARGE SCALE GENOMIC DNA]</scope>
    <source>
        <strain evidence="1 2">DSM 4006</strain>
    </source>
</reference>
<keyword evidence="2" id="KW-1185">Reference proteome</keyword>
<dbReference type="Proteomes" id="UP001232973">
    <property type="component" value="Unassembled WGS sequence"/>
</dbReference>
<comment type="caution">
    <text evidence="1">The sequence shown here is derived from an EMBL/GenBank/DDBJ whole genome shotgun (WGS) entry which is preliminary data.</text>
</comment>
<evidence type="ECO:0000313" key="1">
    <source>
        <dbReference type="EMBL" id="MDQ0190178.1"/>
    </source>
</evidence>
<sequence length="53" mass="6195">MGTQVRLHLGTQTLELSTESRRFYRRARPRSGIVDFVLGNWYIISNVVLQMDL</sequence>
<dbReference type="EMBL" id="JAUSTP010000015">
    <property type="protein sequence ID" value="MDQ0190178.1"/>
    <property type="molecule type" value="Genomic_DNA"/>
</dbReference>
<proteinExistence type="predicted"/>
<organism evidence="1 2">
    <name type="scientific">Alicyclobacillus cycloheptanicus</name>
    <dbReference type="NCBI Taxonomy" id="1457"/>
    <lineage>
        <taxon>Bacteria</taxon>
        <taxon>Bacillati</taxon>
        <taxon>Bacillota</taxon>
        <taxon>Bacilli</taxon>
        <taxon>Bacillales</taxon>
        <taxon>Alicyclobacillaceae</taxon>
        <taxon>Alicyclobacillus</taxon>
    </lineage>
</organism>
<accession>A0ABT9XIN7</accession>
<evidence type="ECO:0000313" key="2">
    <source>
        <dbReference type="Proteomes" id="UP001232973"/>
    </source>
</evidence>
<gene>
    <name evidence="1" type="ORF">J2S03_002041</name>
</gene>
<protein>
    <submittedName>
        <fullName evidence="1">Uncharacterized protein</fullName>
    </submittedName>
</protein>
<name>A0ABT9XIN7_9BACL</name>